<dbReference type="InterPro" id="IPR001628">
    <property type="entry name" value="Znf_hrmn_rcpt"/>
</dbReference>
<dbReference type="PRINTS" id="PR00047">
    <property type="entry name" value="STROIDFINGER"/>
</dbReference>
<keyword evidence="6 11" id="KW-0805">Transcription regulation</keyword>
<dbReference type="GO" id="GO:0005634">
    <property type="term" value="C:nucleus"/>
    <property type="evidence" value="ECO:0007669"/>
    <property type="project" value="UniProtKB-SubCell"/>
</dbReference>
<dbReference type="EMBL" id="CP090896">
    <property type="protein sequence ID" value="ULT82136.1"/>
    <property type="molecule type" value="Genomic_DNA"/>
</dbReference>
<keyword evidence="4 11" id="KW-0863">Zinc-finger</keyword>
<dbReference type="SMART" id="SM00430">
    <property type="entry name" value="HOLI"/>
    <property type="match status" value="1"/>
</dbReference>
<dbReference type="CDD" id="cd06960">
    <property type="entry name" value="NR_DBD_HNF4A"/>
    <property type="match status" value="1"/>
</dbReference>
<dbReference type="PROSITE" id="PS00031">
    <property type="entry name" value="NUCLEAR_REC_DBD_1"/>
    <property type="match status" value="1"/>
</dbReference>
<dbReference type="PRINTS" id="PR00398">
    <property type="entry name" value="STRDHORMONER"/>
</dbReference>
<dbReference type="InterPro" id="IPR001723">
    <property type="entry name" value="Nuclear_hrmn_rcpt"/>
</dbReference>
<proteinExistence type="inferred from homology"/>
<dbReference type="InterPro" id="IPR049636">
    <property type="entry name" value="HNF4-like_DBD"/>
</dbReference>
<comment type="similarity">
    <text evidence="2 11">Belongs to the nuclear hormone receptor family.</text>
</comment>
<dbReference type="SMART" id="SM00399">
    <property type="entry name" value="ZnF_C4"/>
    <property type="match status" value="1"/>
</dbReference>
<dbReference type="Pfam" id="PF00105">
    <property type="entry name" value="zf-C4"/>
    <property type="match status" value="1"/>
</dbReference>
<evidence type="ECO:0000313" key="16">
    <source>
        <dbReference type="Proteomes" id="UP000827892"/>
    </source>
</evidence>
<dbReference type="InterPro" id="IPR016355">
    <property type="entry name" value="NR5-like"/>
</dbReference>
<keyword evidence="5 11" id="KW-0862">Zinc</keyword>
<evidence type="ECO:0000256" key="10">
    <source>
        <dbReference type="ARBA" id="ARBA00023242"/>
    </source>
</evidence>
<dbReference type="FunFam" id="3.30.50.10:FF:000030">
    <property type="entry name" value="Nuclear Hormone Receptor family"/>
    <property type="match status" value="1"/>
</dbReference>
<evidence type="ECO:0000256" key="4">
    <source>
        <dbReference type="ARBA" id="ARBA00022771"/>
    </source>
</evidence>
<dbReference type="InterPro" id="IPR013088">
    <property type="entry name" value="Znf_NHR/GATA"/>
</dbReference>
<accession>A0AAE8ZVF0</accession>
<dbReference type="InterPro" id="IPR050274">
    <property type="entry name" value="Nuclear_hormone_rcpt_NR2"/>
</dbReference>
<dbReference type="SUPFAM" id="SSF48508">
    <property type="entry name" value="Nuclear receptor ligand-binding domain"/>
    <property type="match status" value="1"/>
</dbReference>
<keyword evidence="10 11" id="KW-0539">Nucleus</keyword>
<evidence type="ECO:0000313" key="15">
    <source>
        <dbReference type="EMBL" id="ULT82136.1"/>
    </source>
</evidence>
<evidence type="ECO:0000256" key="11">
    <source>
        <dbReference type="RuleBase" id="RU004334"/>
    </source>
</evidence>
<keyword evidence="3 11" id="KW-0479">Metal-binding</keyword>
<evidence type="ECO:0000256" key="7">
    <source>
        <dbReference type="ARBA" id="ARBA00023125"/>
    </source>
</evidence>
<evidence type="ECO:0000256" key="5">
    <source>
        <dbReference type="ARBA" id="ARBA00022833"/>
    </source>
</evidence>
<dbReference type="PROSITE" id="PS51030">
    <property type="entry name" value="NUCLEAR_REC_DBD_2"/>
    <property type="match status" value="1"/>
</dbReference>
<feature type="domain" description="NR LBD" evidence="14">
    <location>
        <begin position="155"/>
        <end position="407"/>
    </location>
</feature>
<dbReference type="PROSITE" id="PS51843">
    <property type="entry name" value="NR_LBD"/>
    <property type="match status" value="1"/>
</dbReference>
<sequence length="512" mass="57531">MYLSPIIRTERRRGLGKETKHTGQMLGTYNTETKPDLLDGKDSSICHICSDVATGRHYGAIACNGCKGFFRRTVRRNYDYHCRFESKCDIDKHNRAVCRYCRFMKCIASGMRDDQVQSERDVIGKREKKDNVKTYTAHDPTPRTSPELALSPNEDYEQLLESLLKSEMTIQSLRETVITQTGNVEYTTKSKNRLANADSTATLNDVLKSMHSQLLLVIEWAKTIPEFTQLSGADQAVLLKNFAGQHVTLCVAYRSVGANDALKLLNDLYIPRASKTTPHLKEYVDGFYLRDCEKVMDQLVEPMRFLKLDNKEFVALKACVLFNPVAPGLSPPACNLVLSARRKFFAAFEKYVKVNKPLETTRVGDLTFFLLTPLSVLSKSISEDIMFTKVSGVARIDVLMEELILAETDYGEDRQDQTPCSVINDTPSCSQDICGILPDDLLRTSTSSNSPTNSNLSAGLMLKTDDVIMSGIAAQYTNSQAHHTPRYNDTPHANIPYTQYNSVYNQYSNGYS</sequence>
<dbReference type="GO" id="GO:0000978">
    <property type="term" value="F:RNA polymerase II cis-regulatory region sequence-specific DNA binding"/>
    <property type="evidence" value="ECO:0007669"/>
    <property type="project" value="InterPro"/>
</dbReference>
<feature type="domain" description="Nuclear receptor" evidence="13">
    <location>
        <begin position="43"/>
        <end position="118"/>
    </location>
</feature>
<gene>
    <name evidence="15" type="ORF">L3Y34_011837</name>
</gene>
<dbReference type="Pfam" id="PF00104">
    <property type="entry name" value="Hormone_recep"/>
    <property type="match status" value="1"/>
</dbReference>
<dbReference type="Proteomes" id="UP000827892">
    <property type="component" value="Chromosome X"/>
</dbReference>
<keyword evidence="7 11" id="KW-0238">DNA-binding</keyword>
<evidence type="ECO:0000256" key="8">
    <source>
        <dbReference type="ARBA" id="ARBA00023163"/>
    </source>
</evidence>
<dbReference type="SUPFAM" id="SSF57716">
    <property type="entry name" value="Glucocorticoid receptor-like (DNA-binding domain)"/>
    <property type="match status" value="1"/>
</dbReference>
<evidence type="ECO:0000256" key="12">
    <source>
        <dbReference type="SAM" id="MobiDB-lite"/>
    </source>
</evidence>
<name>A0AAE8ZVF0_CAEBR</name>
<comment type="subcellular location">
    <subcellularLocation>
        <location evidence="1 11">Nucleus</location>
    </subcellularLocation>
</comment>
<dbReference type="Gene3D" id="3.30.50.10">
    <property type="entry name" value="Erythroid Transcription Factor GATA-1, subunit A"/>
    <property type="match status" value="1"/>
</dbReference>
<dbReference type="GO" id="GO:0004879">
    <property type="term" value="F:nuclear receptor activity"/>
    <property type="evidence" value="ECO:0007669"/>
    <property type="project" value="InterPro"/>
</dbReference>
<evidence type="ECO:0000259" key="13">
    <source>
        <dbReference type="PROSITE" id="PS51030"/>
    </source>
</evidence>
<evidence type="ECO:0008006" key="17">
    <source>
        <dbReference type="Google" id="ProtNLM"/>
    </source>
</evidence>
<dbReference type="PIRSF" id="PIRSF002530">
    <property type="entry name" value="Nuc_orph_FTZ-F1"/>
    <property type="match status" value="1"/>
</dbReference>
<protein>
    <recommendedName>
        <fullName evidence="17">Protein CBR-NHR-35</fullName>
    </recommendedName>
</protein>
<dbReference type="Gene3D" id="1.10.565.10">
    <property type="entry name" value="Retinoid X Receptor"/>
    <property type="match status" value="1"/>
</dbReference>
<evidence type="ECO:0000256" key="6">
    <source>
        <dbReference type="ARBA" id="ARBA00023015"/>
    </source>
</evidence>
<dbReference type="AlphaFoldDB" id="A0AAE8ZVF0"/>
<evidence type="ECO:0000256" key="9">
    <source>
        <dbReference type="ARBA" id="ARBA00023170"/>
    </source>
</evidence>
<evidence type="ECO:0000259" key="14">
    <source>
        <dbReference type="PROSITE" id="PS51843"/>
    </source>
</evidence>
<evidence type="ECO:0000256" key="2">
    <source>
        <dbReference type="ARBA" id="ARBA00005993"/>
    </source>
</evidence>
<keyword evidence="9 11" id="KW-0675">Receptor</keyword>
<keyword evidence="8 11" id="KW-0804">Transcription</keyword>
<evidence type="ECO:0000256" key="1">
    <source>
        <dbReference type="ARBA" id="ARBA00004123"/>
    </source>
</evidence>
<dbReference type="InterPro" id="IPR035500">
    <property type="entry name" value="NHR-like_dom_sf"/>
</dbReference>
<dbReference type="PANTHER" id="PTHR24083">
    <property type="entry name" value="NUCLEAR HORMONE RECEPTOR"/>
    <property type="match status" value="1"/>
</dbReference>
<evidence type="ECO:0000256" key="3">
    <source>
        <dbReference type="ARBA" id="ARBA00022723"/>
    </source>
</evidence>
<dbReference type="GO" id="GO:0008270">
    <property type="term" value="F:zinc ion binding"/>
    <property type="evidence" value="ECO:0007669"/>
    <property type="project" value="UniProtKB-KW"/>
</dbReference>
<dbReference type="InterPro" id="IPR000536">
    <property type="entry name" value="Nucl_hrmn_rcpt_lig-bd"/>
</dbReference>
<feature type="region of interest" description="Disordered" evidence="12">
    <location>
        <begin position="125"/>
        <end position="146"/>
    </location>
</feature>
<organism evidence="15 16">
    <name type="scientific">Caenorhabditis briggsae</name>
    <dbReference type="NCBI Taxonomy" id="6238"/>
    <lineage>
        <taxon>Eukaryota</taxon>
        <taxon>Metazoa</taxon>
        <taxon>Ecdysozoa</taxon>
        <taxon>Nematoda</taxon>
        <taxon>Chromadorea</taxon>
        <taxon>Rhabditida</taxon>
        <taxon>Rhabditina</taxon>
        <taxon>Rhabditomorpha</taxon>
        <taxon>Rhabditoidea</taxon>
        <taxon>Rhabditidae</taxon>
        <taxon>Peloderinae</taxon>
        <taxon>Caenorhabditis</taxon>
    </lineage>
</organism>
<dbReference type="FunFam" id="1.10.565.10:FF:000048">
    <property type="entry name" value="Nuclear hormone receptor family member nhr-35"/>
    <property type="match status" value="1"/>
</dbReference>
<reference evidence="15 16" key="1">
    <citation type="submission" date="2022-05" db="EMBL/GenBank/DDBJ databases">
        <title>Chromosome-level reference genomes for two strains of Caenorhabditis briggsae: an improved platform for comparative genomics.</title>
        <authorList>
            <person name="Stevens L."/>
            <person name="Andersen E.C."/>
        </authorList>
    </citation>
    <scope>NUCLEOTIDE SEQUENCE [LARGE SCALE GENOMIC DNA]</scope>
    <source>
        <strain evidence="15">QX1410_ONT</strain>
        <tissue evidence="15">Whole-organism</tissue>
    </source>
</reference>